<evidence type="ECO:0000256" key="4">
    <source>
        <dbReference type="ARBA" id="ARBA00022801"/>
    </source>
</evidence>
<keyword evidence="4" id="KW-0378">Hydrolase</keyword>
<dbReference type="InterPro" id="IPR004808">
    <property type="entry name" value="AP_endonuc_1"/>
</dbReference>
<sequence length="251" mass="27436">TPDGRATFKALAWNVAGLRALMEKNPGTLRAIVDAERPDVLCLQEHKLQDVHVSDLTTKLKTLLPEYPTVRFAVSTKKKGYSGVALLGVVEGLGGNGHAIGKHVDEGRLLTMEYETHWLVLAYVPNSGASLSSHRFPYDRVRWEADVRAYLTSLCASKPVVFGGDLNVAHLDADIYNVGAPHVKKSAGTTPEERAAFGELLATAGTPPGMSDTHFHPDATGWFTYWSQRVGNRPVNRGLRLDYFVASNDIL</sequence>
<dbReference type="eggNOG" id="KOG1294">
    <property type="taxonomic scope" value="Eukaryota"/>
</dbReference>
<evidence type="ECO:0000256" key="8">
    <source>
        <dbReference type="RuleBase" id="RU362131"/>
    </source>
</evidence>
<comment type="cofactor">
    <cofactor evidence="1">
        <name>Mn(2+)</name>
        <dbReference type="ChEBI" id="CHEBI:29035"/>
    </cofactor>
</comment>
<feature type="non-terminal residue" evidence="10">
    <location>
        <position position="251"/>
    </location>
</feature>
<keyword evidence="8" id="KW-0234">DNA repair</keyword>
<dbReference type="PROSITE" id="PS00726">
    <property type="entry name" value="AP_NUCLEASE_F1_1"/>
    <property type="match status" value="1"/>
</dbReference>
<dbReference type="OrthoDB" id="498125at2759"/>
<keyword evidence="6" id="KW-0464">Manganese</keyword>
<keyword evidence="3 6" id="KW-0479">Metal-binding</keyword>
<feature type="site" description="Important for catalytic activity" evidence="7">
    <location>
        <position position="242"/>
    </location>
</feature>
<feature type="domain" description="Endonuclease/exonuclease/phosphatase" evidence="9">
    <location>
        <begin position="12"/>
        <end position="249"/>
    </location>
</feature>
<dbReference type="InterPro" id="IPR005135">
    <property type="entry name" value="Endo/exonuclease/phosphatase"/>
</dbReference>
<evidence type="ECO:0000256" key="5">
    <source>
        <dbReference type="ARBA" id="ARBA00022842"/>
    </source>
</evidence>
<feature type="site" description="Transition state stabilizer" evidence="7">
    <location>
        <position position="167"/>
    </location>
</feature>
<feature type="binding site" evidence="6">
    <location>
        <position position="165"/>
    </location>
    <ligand>
        <name>Mg(2+)</name>
        <dbReference type="ChEBI" id="CHEBI:18420"/>
        <label>1</label>
    </ligand>
</feature>
<dbReference type="KEGG" id="mpp:MICPUCDRAFT_5836"/>
<accession>C1N3C8</accession>
<feature type="binding site" evidence="6">
    <location>
        <position position="14"/>
    </location>
    <ligand>
        <name>Mg(2+)</name>
        <dbReference type="ChEBI" id="CHEBI:18420"/>
        <label>1</label>
    </ligand>
</feature>
<dbReference type="PANTHER" id="PTHR22748">
    <property type="entry name" value="AP ENDONUCLEASE"/>
    <property type="match status" value="1"/>
</dbReference>
<dbReference type="AlphaFoldDB" id="C1N3C8"/>
<feature type="binding site" evidence="6">
    <location>
        <position position="45"/>
    </location>
    <ligand>
        <name>Mg(2+)</name>
        <dbReference type="ChEBI" id="CHEBI:18420"/>
        <label>1</label>
    </ligand>
</feature>
<proteinExistence type="inferred from homology"/>
<feature type="non-terminal residue" evidence="10">
    <location>
        <position position="1"/>
    </location>
</feature>
<keyword evidence="8" id="KW-0227">DNA damage</keyword>
<dbReference type="GO" id="GO:0003906">
    <property type="term" value="F:DNA-(apurinic or apyrimidinic site) endonuclease activity"/>
    <property type="evidence" value="ECO:0007669"/>
    <property type="project" value="TreeGrafter"/>
</dbReference>
<feature type="binding site" evidence="6">
    <location>
        <position position="167"/>
    </location>
    <ligand>
        <name>Mg(2+)</name>
        <dbReference type="ChEBI" id="CHEBI:18420"/>
        <label>1</label>
    </ligand>
</feature>
<dbReference type="InterPro" id="IPR020847">
    <property type="entry name" value="AP_endonuclease_F1_BS"/>
</dbReference>
<reference evidence="10 11" key="1">
    <citation type="journal article" date="2009" name="Science">
        <title>Green evolution and dynamic adaptations revealed by genomes of the marine picoeukaryotes Micromonas.</title>
        <authorList>
            <person name="Worden A.Z."/>
            <person name="Lee J.H."/>
            <person name="Mock T."/>
            <person name="Rouze P."/>
            <person name="Simmons M.P."/>
            <person name="Aerts A.L."/>
            <person name="Allen A.E."/>
            <person name="Cuvelier M.L."/>
            <person name="Derelle E."/>
            <person name="Everett M.V."/>
            <person name="Foulon E."/>
            <person name="Grimwood J."/>
            <person name="Gundlach H."/>
            <person name="Henrissat B."/>
            <person name="Napoli C."/>
            <person name="McDonald S.M."/>
            <person name="Parker M.S."/>
            <person name="Rombauts S."/>
            <person name="Salamov A."/>
            <person name="Von Dassow P."/>
            <person name="Badger J.H."/>
            <person name="Coutinho P.M."/>
            <person name="Demir E."/>
            <person name="Dubchak I."/>
            <person name="Gentemann C."/>
            <person name="Eikrem W."/>
            <person name="Gready J.E."/>
            <person name="John U."/>
            <person name="Lanier W."/>
            <person name="Lindquist E.A."/>
            <person name="Lucas S."/>
            <person name="Mayer K.F."/>
            <person name="Moreau H."/>
            <person name="Not F."/>
            <person name="Otillar R."/>
            <person name="Panaud O."/>
            <person name="Pangilinan J."/>
            <person name="Paulsen I."/>
            <person name="Piegu B."/>
            <person name="Poliakov A."/>
            <person name="Robbens S."/>
            <person name="Schmutz J."/>
            <person name="Toulza E."/>
            <person name="Wyss T."/>
            <person name="Zelensky A."/>
            <person name="Zhou K."/>
            <person name="Armbrust E.V."/>
            <person name="Bhattacharya D."/>
            <person name="Goodenough U.W."/>
            <person name="Van de Peer Y."/>
            <person name="Grigoriev I.V."/>
        </authorList>
    </citation>
    <scope>NUCLEOTIDE SEQUENCE [LARGE SCALE GENOMIC DNA]</scope>
    <source>
        <strain evidence="10 11">CCMP1545</strain>
    </source>
</reference>
<comment type="cofactor">
    <cofactor evidence="6 8">
        <name>Mg(2+)</name>
        <dbReference type="ChEBI" id="CHEBI:18420"/>
    </cofactor>
    <cofactor evidence="6 8">
        <name>Mn(2+)</name>
        <dbReference type="ChEBI" id="CHEBI:29035"/>
    </cofactor>
    <text evidence="6 8">Probably binds two magnesium or manganese ions per subunit.</text>
</comment>
<evidence type="ECO:0000256" key="6">
    <source>
        <dbReference type="PIRSR" id="PIRSR604808-2"/>
    </source>
</evidence>
<dbReference type="Pfam" id="PF03372">
    <property type="entry name" value="Exo_endo_phos"/>
    <property type="match status" value="1"/>
</dbReference>
<comment type="similarity">
    <text evidence="2 8">Belongs to the DNA repair enzymes AP/ExoA family.</text>
</comment>
<keyword evidence="5 6" id="KW-0460">Magnesium</keyword>
<dbReference type="STRING" id="564608.C1N3C8"/>
<dbReference type="InterPro" id="IPR036691">
    <property type="entry name" value="Endo/exonu/phosph_ase_sf"/>
</dbReference>
<dbReference type="InterPro" id="IPR020848">
    <property type="entry name" value="AP_endonuclease_F1_CS"/>
</dbReference>
<evidence type="ECO:0000313" key="11">
    <source>
        <dbReference type="Proteomes" id="UP000001876"/>
    </source>
</evidence>
<evidence type="ECO:0000256" key="2">
    <source>
        <dbReference type="ARBA" id="ARBA00007092"/>
    </source>
</evidence>
<dbReference type="GO" id="GO:0006284">
    <property type="term" value="P:base-excision repair"/>
    <property type="evidence" value="ECO:0007669"/>
    <property type="project" value="TreeGrafter"/>
</dbReference>
<dbReference type="NCBIfam" id="TIGR00633">
    <property type="entry name" value="xth"/>
    <property type="match status" value="1"/>
</dbReference>
<dbReference type="PROSITE" id="PS00728">
    <property type="entry name" value="AP_NUCLEASE_F1_3"/>
    <property type="match status" value="1"/>
</dbReference>
<dbReference type="GeneID" id="9688027"/>
<evidence type="ECO:0000313" key="10">
    <source>
        <dbReference type="EMBL" id="EEH53176.1"/>
    </source>
</evidence>
<dbReference type="RefSeq" id="XP_003062357.1">
    <property type="nucleotide sequence ID" value="XM_003062311.1"/>
</dbReference>
<name>C1N3C8_MICPC</name>
<dbReference type="PANTHER" id="PTHR22748:SF6">
    <property type="entry name" value="DNA-(APURINIC OR APYRIMIDINIC SITE) ENDONUCLEASE"/>
    <property type="match status" value="1"/>
</dbReference>
<dbReference type="Gene3D" id="3.60.10.10">
    <property type="entry name" value="Endonuclease/exonuclease/phosphatase"/>
    <property type="match status" value="1"/>
</dbReference>
<dbReference type="OMA" id="SFWSQRI"/>
<dbReference type="GO" id="GO:0003677">
    <property type="term" value="F:DNA binding"/>
    <property type="evidence" value="ECO:0007669"/>
    <property type="project" value="InterPro"/>
</dbReference>
<organism evidence="11">
    <name type="scientific">Micromonas pusilla (strain CCMP1545)</name>
    <name type="common">Picoplanktonic green alga</name>
    <dbReference type="NCBI Taxonomy" id="564608"/>
    <lineage>
        <taxon>Eukaryota</taxon>
        <taxon>Viridiplantae</taxon>
        <taxon>Chlorophyta</taxon>
        <taxon>Mamiellophyceae</taxon>
        <taxon>Mamiellales</taxon>
        <taxon>Mamiellaceae</taxon>
        <taxon>Micromonas</taxon>
    </lineage>
</organism>
<dbReference type="PROSITE" id="PS51435">
    <property type="entry name" value="AP_NUCLEASE_F1_4"/>
    <property type="match status" value="1"/>
</dbReference>
<evidence type="ECO:0000259" key="9">
    <source>
        <dbReference type="Pfam" id="PF03372"/>
    </source>
</evidence>
<gene>
    <name evidence="10" type="ORF">MICPUCDRAFT_5836</name>
</gene>
<dbReference type="GO" id="GO:0008311">
    <property type="term" value="F:double-stranded DNA 3'-5' DNA exonuclease activity"/>
    <property type="evidence" value="ECO:0007669"/>
    <property type="project" value="TreeGrafter"/>
</dbReference>
<dbReference type="Proteomes" id="UP000001876">
    <property type="component" value="Unassembled WGS sequence"/>
</dbReference>
<dbReference type="CDD" id="cd09087">
    <property type="entry name" value="Ape1-like_AP-endo"/>
    <property type="match status" value="1"/>
</dbReference>
<dbReference type="GO" id="GO:0008081">
    <property type="term" value="F:phosphoric diester hydrolase activity"/>
    <property type="evidence" value="ECO:0007669"/>
    <property type="project" value="TreeGrafter"/>
</dbReference>
<protein>
    <submittedName>
        <fullName evidence="10">Predicted protein</fullName>
    </submittedName>
</protein>
<dbReference type="SUPFAM" id="SSF56219">
    <property type="entry name" value="DNase I-like"/>
    <property type="match status" value="1"/>
</dbReference>
<dbReference type="GO" id="GO:0005634">
    <property type="term" value="C:nucleus"/>
    <property type="evidence" value="ECO:0007669"/>
    <property type="project" value="TreeGrafter"/>
</dbReference>
<evidence type="ECO:0000256" key="3">
    <source>
        <dbReference type="ARBA" id="ARBA00022723"/>
    </source>
</evidence>
<evidence type="ECO:0000256" key="1">
    <source>
        <dbReference type="ARBA" id="ARBA00001936"/>
    </source>
</evidence>
<evidence type="ECO:0000256" key="7">
    <source>
        <dbReference type="PIRSR" id="PIRSR604808-3"/>
    </source>
</evidence>
<dbReference type="EMBL" id="GG663746">
    <property type="protein sequence ID" value="EEH53176.1"/>
    <property type="molecule type" value="Genomic_DNA"/>
</dbReference>
<keyword evidence="11" id="KW-1185">Reference proteome</keyword>
<dbReference type="GO" id="GO:0046872">
    <property type="term" value="F:metal ion binding"/>
    <property type="evidence" value="ECO:0007669"/>
    <property type="project" value="UniProtKB-KW"/>
</dbReference>